<evidence type="ECO:0000256" key="1">
    <source>
        <dbReference type="SAM" id="SignalP"/>
    </source>
</evidence>
<accession>A0A0E9V6P7</accession>
<keyword evidence="1" id="KW-0732">Signal</keyword>
<name>A0A0E9V6P7_ANGAN</name>
<organism evidence="2">
    <name type="scientific">Anguilla anguilla</name>
    <name type="common">European freshwater eel</name>
    <name type="synonym">Muraena anguilla</name>
    <dbReference type="NCBI Taxonomy" id="7936"/>
    <lineage>
        <taxon>Eukaryota</taxon>
        <taxon>Metazoa</taxon>
        <taxon>Chordata</taxon>
        <taxon>Craniata</taxon>
        <taxon>Vertebrata</taxon>
        <taxon>Euteleostomi</taxon>
        <taxon>Actinopterygii</taxon>
        <taxon>Neopterygii</taxon>
        <taxon>Teleostei</taxon>
        <taxon>Anguilliformes</taxon>
        <taxon>Anguillidae</taxon>
        <taxon>Anguilla</taxon>
    </lineage>
</organism>
<dbReference type="AlphaFoldDB" id="A0A0E9V6P7"/>
<reference evidence="2" key="2">
    <citation type="journal article" date="2015" name="Fish Shellfish Immunol.">
        <title>Early steps in the European eel (Anguilla anguilla)-Vibrio vulnificus interaction in the gills: Role of the RtxA13 toxin.</title>
        <authorList>
            <person name="Callol A."/>
            <person name="Pajuelo D."/>
            <person name="Ebbesson L."/>
            <person name="Teles M."/>
            <person name="MacKenzie S."/>
            <person name="Amaro C."/>
        </authorList>
    </citation>
    <scope>NUCLEOTIDE SEQUENCE</scope>
</reference>
<proteinExistence type="predicted"/>
<dbReference type="EMBL" id="GBXM01035674">
    <property type="protein sequence ID" value="JAH72903.1"/>
    <property type="molecule type" value="Transcribed_RNA"/>
</dbReference>
<protein>
    <recommendedName>
        <fullName evidence="3">Serine-threonine/tyrosine-protein kinase catalytic domain-containing protein</fullName>
    </recommendedName>
</protein>
<evidence type="ECO:0000313" key="2">
    <source>
        <dbReference type="EMBL" id="JAH72903.1"/>
    </source>
</evidence>
<evidence type="ECO:0008006" key="3">
    <source>
        <dbReference type="Google" id="ProtNLM"/>
    </source>
</evidence>
<feature type="chain" id="PRO_5002434273" description="Serine-threonine/tyrosine-protein kinase catalytic domain-containing protein" evidence="1">
    <location>
        <begin position="21"/>
        <end position="43"/>
    </location>
</feature>
<reference evidence="2" key="1">
    <citation type="submission" date="2014-11" db="EMBL/GenBank/DDBJ databases">
        <authorList>
            <person name="Amaro Gonzalez C."/>
        </authorList>
    </citation>
    <scope>NUCLEOTIDE SEQUENCE</scope>
</reference>
<feature type="signal peptide" evidence="1">
    <location>
        <begin position="1"/>
        <end position="20"/>
    </location>
</feature>
<sequence>MTCFTFLMILKIALLRLCQILIGNHKNIISILWFYGLKTNAHV</sequence>